<evidence type="ECO:0000256" key="1">
    <source>
        <dbReference type="SAM" id="MobiDB-lite"/>
    </source>
</evidence>
<evidence type="ECO:0000313" key="3">
    <source>
        <dbReference type="Proteomes" id="UP000054558"/>
    </source>
</evidence>
<dbReference type="PANTHER" id="PTHR33473">
    <property type="entry name" value="ATP-DEPENDENT CLP PROTEASE ADAPTER PROTEIN CLPS1, CHLOROPLASTIC"/>
    <property type="match status" value="1"/>
</dbReference>
<feature type="compositionally biased region" description="Polar residues" evidence="1">
    <location>
        <begin position="33"/>
        <end position="46"/>
    </location>
</feature>
<dbReference type="EMBL" id="DF236992">
    <property type="protein sequence ID" value="GAQ79997.1"/>
    <property type="molecule type" value="Genomic_DNA"/>
</dbReference>
<feature type="region of interest" description="Disordered" evidence="1">
    <location>
        <begin position="54"/>
        <end position="91"/>
    </location>
</feature>
<name>A0A1Y1HTY4_KLENI</name>
<evidence type="ECO:0000313" key="2">
    <source>
        <dbReference type="EMBL" id="GAQ79997.1"/>
    </source>
</evidence>
<dbReference type="PANTHER" id="PTHR33473:SF13">
    <property type="entry name" value="ATP-DEPENDENT CLP PROTEASE ADAPTER PROTEIN CLPS2, CHLOROPLASTIC"/>
    <property type="match status" value="1"/>
</dbReference>
<dbReference type="Gene3D" id="3.30.1390.10">
    <property type="match status" value="1"/>
</dbReference>
<dbReference type="AlphaFoldDB" id="A0A1Y1HTY4"/>
<accession>A0A1Y1HTY4</accession>
<dbReference type="SUPFAM" id="SSF54736">
    <property type="entry name" value="ClpS-like"/>
    <property type="match status" value="1"/>
</dbReference>
<dbReference type="GO" id="GO:0006508">
    <property type="term" value="P:proteolysis"/>
    <property type="evidence" value="ECO:0007669"/>
    <property type="project" value="InterPro"/>
</dbReference>
<dbReference type="InterPro" id="IPR022935">
    <property type="entry name" value="ClpS"/>
</dbReference>
<feature type="region of interest" description="Disordered" evidence="1">
    <location>
        <begin position="128"/>
        <end position="148"/>
    </location>
</feature>
<organism evidence="2 3">
    <name type="scientific">Klebsormidium nitens</name>
    <name type="common">Green alga</name>
    <name type="synonym">Ulothrix nitens</name>
    <dbReference type="NCBI Taxonomy" id="105231"/>
    <lineage>
        <taxon>Eukaryota</taxon>
        <taxon>Viridiplantae</taxon>
        <taxon>Streptophyta</taxon>
        <taxon>Klebsormidiophyceae</taxon>
        <taxon>Klebsormidiales</taxon>
        <taxon>Klebsormidiaceae</taxon>
        <taxon>Klebsormidium</taxon>
    </lineage>
</organism>
<sequence>MAATAAAASTLSPACLHAHLRSSANERAYASGPASTSGSFFSPPLRQQRSSKLDLGCWGRDGSNSPSLHQDRSRSGFNVKQANPDQCRSSGAVKVRAARAGVLDRPGGAGVLEKPPALDTSWLEKLYQTESGGEGSKEKQNKRTGGGDQFRVLLVDSPKHTEKRVTNVLPRVVPNVSSEAARGIFEESKVKGFGIVIVCVKEYAETYCQLLIRNGLSSRIEPDADTV</sequence>
<feature type="compositionally biased region" description="Polar residues" evidence="1">
    <location>
        <begin position="75"/>
        <end position="87"/>
    </location>
</feature>
<dbReference type="OrthoDB" id="2015242at2759"/>
<dbReference type="InterPro" id="IPR014719">
    <property type="entry name" value="Ribosomal_bL12_C/ClpS-like"/>
</dbReference>
<dbReference type="OMA" id="EPANDGC"/>
<gene>
    <name evidence="2" type="ORF">KFL_000430390</name>
</gene>
<keyword evidence="3" id="KW-1185">Reference proteome</keyword>
<proteinExistence type="predicted"/>
<protein>
    <submittedName>
        <fullName evidence="2">Uncharacterized protein</fullName>
    </submittedName>
</protein>
<dbReference type="Proteomes" id="UP000054558">
    <property type="component" value="Unassembled WGS sequence"/>
</dbReference>
<reference evidence="2 3" key="1">
    <citation type="journal article" date="2014" name="Nat. Commun.">
        <title>Klebsormidium flaccidum genome reveals primary factors for plant terrestrial adaptation.</title>
        <authorList>
            <person name="Hori K."/>
            <person name="Maruyama F."/>
            <person name="Fujisawa T."/>
            <person name="Togashi T."/>
            <person name="Yamamoto N."/>
            <person name="Seo M."/>
            <person name="Sato S."/>
            <person name="Yamada T."/>
            <person name="Mori H."/>
            <person name="Tajima N."/>
            <person name="Moriyama T."/>
            <person name="Ikeuchi M."/>
            <person name="Watanabe M."/>
            <person name="Wada H."/>
            <person name="Kobayashi K."/>
            <person name="Saito M."/>
            <person name="Masuda T."/>
            <person name="Sasaki-Sekimoto Y."/>
            <person name="Mashiguchi K."/>
            <person name="Awai K."/>
            <person name="Shimojima M."/>
            <person name="Masuda S."/>
            <person name="Iwai M."/>
            <person name="Nobusawa T."/>
            <person name="Narise T."/>
            <person name="Kondo S."/>
            <person name="Saito H."/>
            <person name="Sato R."/>
            <person name="Murakawa M."/>
            <person name="Ihara Y."/>
            <person name="Oshima-Yamada Y."/>
            <person name="Ohtaka K."/>
            <person name="Satoh M."/>
            <person name="Sonobe K."/>
            <person name="Ishii M."/>
            <person name="Ohtani R."/>
            <person name="Kanamori-Sato M."/>
            <person name="Honoki R."/>
            <person name="Miyazaki D."/>
            <person name="Mochizuki H."/>
            <person name="Umetsu J."/>
            <person name="Higashi K."/>
            <person name="Shibata D."/>
            <person name="Kamiya Y."/>
            <person name="Sato N."/>
            <person name="Nakamura Y."/>
            <person name="Tabata S."/>
            <person name="Ida S."/>
            <person name="Kurokawa K."/>
            <person name="Ohta H."/>
        </authorList>
    </citation>
    <scope>NUCLEOTIDE SEQUENCE [LARGE SCALE GENOMIC DNA]</scope>
    <source>
        <strain evidence="2 3">NIES-2285</strain>
    </source>
</reference>
<feature type="region of interest" description="Disordered" evidence="1">
    <location>
        <begin position="27"/>
        <end position="46"/>
    </location>
</feature>